<dbReference type="GO" id="GO:0005615">
    <property type="term" value="C:extracellular space"/>
    <property type="evidence" value="ECO:0007669"/>
    <property type="project" value="TreeGrafter"/>
</dbReference>
<dbReference type="STRING" id="41427.A0A182IU47"/>
<dbReference type="PROSITE" id="PS51155">
    <property type="entry name" value="CHIT_BIND_RR_2"/>
    <property type="match status" value="1"/>
</dbReference>
<protein>
    <submittedName>
        <fullName evidence="1">Uncharacterized protein</fullName>
    </submittedName>
</protein>
<dbReference type="VEuPathDB" id="VectorBase:AATE005529"/>
<dbReference type="InterPro" id="IPR051217">
    <property type="entry name" value="Insect_Cuticle_Struc_Prot"/>
</dbReference>
<dbReference type="GO" id="GO:0042302">
    <property type="term" value="F:structural constituent of cuticle"/>
    <property type="evidence" value="ECO:0007669"/>
    <property type="project" value="UniProtKB-UniRule"/>
</dbReference>
<dbReference type="PANTHER" id="PTHR12236:SF86">
    <property type="entry name" value="CCP84AC-RELATED"/>
    <property type="match status" value="1"/>
</dbReference>
<organism evidence="1">
    <name type="scientific">Anopheles atroparvus</name>
    <name type="common">European mosquito</name>
    <dbReference type="NCBI Taxonomy" id="41427"/>
    <lineage>
        <taxon>Eukaryota</taxon>
        <taxon>Metazoa</taxon>
        <taxon>Ecdysozoa</taxon>
        <taxon>Arthropoda</taxon>
        <taxon>Hexapoda</taxon>
        <taxon>Insecta</taxon>
        <taxon>Pterygota</taxon>
        <taxon>Neoptera</taxon>
        <taxon>Endopterygota</taxon>
        <taxon>Diptera</taxon>
        <taxon>Nematocera</taxon>
        <taxon>Culicoidea</taxon>
        <taxon>Culicidae</taxon>
        <taxon>Anophelinae</taxon>
        <taxon>Anopheles</taxon>
    </lineage>
</organism>
<dbReference type="AlphaFoldDB" id="A0A182IU47"/>
<proteinExistence type="predicted"/>
<sequence>MPAHFQQSVLQRLIPMLVVLSIVAALPSICVRSGAKEPTSPNDIDQRELAVTAGPENPPDNPLEYEYAYGVQDSTTGDHKDQWERRVGDTVKGVYMFEEADGTQRIVEYEADDERGFRAIVTNVDLRKGPEQHGDQRRTVAHSYNMLRAAKRLVEESHALAGVFEDASEARTGVRNLPTERNSAGSEVNLGRAKE</sequence>
<dbReference type="GO" id="GO:0031012">
    <property type="term" value="C:extracellular matrix"/>
    <property type="evidence" value="ECO:0007669"/>
    <property type="project" value="TreeGrafter"/>
</dbReference>
<dbReference type="InterPro" id="IPR000618">
    <property type="entry name" value="Insect_cuticle"/>
</dbReference>
<reference evidence="1" key="1">
    <citation type="submission" date="2022-08" db="UniProtKB">
        <authorList>
            <consortium name="EnsemblMetazoa"/>
        </authorList>
    </citation>
    <scope>IDENTIFICATION</scope>
    <source>
        <strain evidence="1">EBRO</strain>
    </source>
</reference>
<dbReference type="Pfam" id="PF00379">
    <property type="entry name" value="Chitin_bind_4"/>
    <property type="match status" value="1"/>
</dbReference>
<name>A0A182IU47_ANOAO</name>
<dbReference type="PRINTS" id="PR00947">
    <property type="entry name" value="CUTICLE"/>
</dbReference>
<accession>A0A182IU47</accession>
<dbReference type="PROSITE" id="PS00233">
    <property type="entry name" value="CHIT_BIND_RR_1"/>
    <property type="match status" value="1"/>
</dbReference>
<dbReference type="PANTHER" id="PTHR12236">
    <property type="entry name" value="STRUCTURAL CONTITUENT OF CUTICLE"/>
    <property type="match status" value="1"/>
</dbReference>
<dbReference type="InterPro" id="IPR031311">
    <property type="entry name" value="CHIT_BIND_RR_consensus"/>
</dbReference>
<evidence type="ECO:0000313" key="1">
    <source>
        <dbReference type="EnsemblMetazoa" id="AATE005529-PA.1"/>
    </source>
</evidence>
<dbReference type="EnsemblMetazoa" id="AATE005529-RA">
    <property type="protein sequence ID" value="AATE005529-PA.1"/>
    <property type="gene ID" value="AATE005529"/>
</dbReference>